<evidence type="ECO:0000256" key="1">
    <source>
        <dbReference type="SAM" id="MobiDB-lite"/>
    </source>
</evidence>
<evidence type="ECO:0000313" key="3">
    <source>
        <dbReference type="EMBL" id="MFD2418501.1"/>
    </source>
</evidence>
<proteinExistence type="predicted"/>
<feature type="region of interest" description="Disordered" evidence="1">
    <location>
        <begin position="76"/>
        <end position="119"/>
    </location>
</feature>
<dbReference type="RefSeq" id="WP_378266435.1">
    <property type="nucleotide sequence ID" value="NZ_JBHUKR010000007.1"/>
</dbReference>
<feature type="transmembrane region" description="Helical" evidence="2">
    <location>
        <begin position="165"/>
        <end position="188"/>
    </location>
</feature>
<feature type="compositionally biased region" description="Low complexity" evidence="1">
    <location>
        <begin position="79"/>
        <end position="96"/>
    </location>
</feature>
<feature type="transmembrane region" description="Helical" evidence="2">
    <location>
        <begin position="234"/>
        <end position="256"/>
    </location>
</feature>
<name>A0ABW5FUG6_9PSEU</name>
<feature type="transmembrane region" description="Helical" evidence="2">
    <location>
        <begin position="200"/>
        <end position="222"/>
    </location>
</feature>
<reference evidence="4" key="1">
    <citation type="journal article" date="2019" name="Int. J. Syst. Evol. Microbiol.">
        <title>The Global Catalogue of Microorganisms (GCM) 10K type strain sequencing project: providing services to taxonomists for standard genome sequencing and annotation.</title>
        <authorList>
            <consortium name="The Broad Institute Genomics Platform"/>
            <consortium name="The Broad Institute Genome Sequencing Center for Infectious Disease"/>
            <person name="Wu L."/>
            <person name="Ma J."/>
        </authorList>
    </citation>
    <scope>NUCLEOTIDE SEQUENCE [LARGE SCALE GENOMIC DNA]</scope>
    <source>
        <strain evidence="4">CGMCC 4.7645</strain>
    </source>
</reference>
<dbReference type="EMBL" id="JBHUKR010000007">
    <property type="protein sequence ID" value="MFD2418501.1"/>
    <property type="molecule type" value="Genomic_DNA"/>
</dbReference>
<comment type="caution">
    <text evidence="3">The sequence shown here is derived from an EMBL/GenBank/DDBJ whole genome shotgun (WGS) entry which is preliminary data.</text>
</comment>
<evidence type="ECO:0000313" key="4">
    <source>
        <dbReference type="Proteomes" id="UP001597417"/>
    </source>
</evidence>
<protein>
    <submittedName>
        <fullName evidence="3">ABC transporter permease</fullName>
    </submittedName>
</protein>
<accession>A0ABW5FUG6</accession>
<keyword evidence="2" id="KW-0472">Membrane</keyword>
<keyword evidence="2" id="KW-0812">Transmembrane</keyword>
<keyword evidence="2" id="KW-1133">Transmembrane helix</keyword>
<keyword evidence="4" id="KW-1185">Reference proteome</keyword>
<evidence type="ECO:0000256" key="2">
    <source>
        <dbReference type="SAM" id="Phobius"/>
    </source>
</evidence>
<sequence>MVGLNMPQSTGSAYPASVDALLPRVRAWVADLGSIPSRNRIMAEFRVGAPKARAILAALNDETEQTQTTAQVRPLHAVPAPTTETGPEPDTGTSEETQLKDENEQVARVTDSGPDPVTTRPAKTWPLGLLALPAFVAIWGGWVGLGRLTGFGPIQLFPGIWDGASINSAITLPIGVETYAAFALRVWLSESTRSGRARTFAKWSAFGSLGLGMAGQIAYHLMSAAGVTRAPWPITTVVSCLPVIVLGCGAALAHLLHTTHDQEVND</sequence>
<organism evidence="3 4">
    <name type="scientific">Amycolatopsis pigmentata</name>
    <dbReference type="NCBI Taxonomy" id="450801"/>
    <lineage>
        <taxon>Bacteria</taxon>
        <taxon>Bacillati</taxon>
        <taxon>Actinomycetota</taxon>
        <taxon>Actinomycetes</taxon>
        <taxon>Pseudonocardiales</taxon>
        <taxon>Pseudonocardiaceae</taxon>
        <taxon>Amycolatopsis</taxon>
    </lineage>
</organism>
<feature type="transmembrane region" description="Helical" evidence="2">
    <location>
        <begin position="127"/>
        <end position="145"/>
    </location>
</feature>
<dbReference type="Proteomes" id="UP001597417">
    <property type="component" value="Unassembled WGS sequence"/>
</dbReference>
<gene>
    <name evidence="3" type="ORF">ACFSXZ_19435</name>
</gene>